<keyword evidence="5" id="KW-0521">NADP</keyword>
<keyword evidence="4" id="KW-0067">ATP-binding</keyword>
<dbReference type="InterPro" id="IPR057326">
    <property type="entry name" value="KR_dom"/>
</dbReference>
<dbReference type="PRINTS" id="PR00081">
    <property type="entry name" value="GDHRDH"/>
</dbReference>
<name>A0AA48I1S7_9TREE</name>
<dbReference type="GO" id="GO:0016887">
    <property type="term" value="F:ATP hydrolysis activity"/>
    <property type="evidence" value="ECO:0007669"/>
    <property type="project" value="InterPro"/>
</dbReference>
<feature type="compositionally biased region" description="Basic and acidic residues" evidence="7">
    <location>
        <begin position="370"/>
        <end position="386"/>
    </location>
</feature>
<sequence>MDNSSVDTTDGPSTGTSTPGIGHVKVPPIWRIFTVDDAVWLMWIILLGIPATSFVMLSLGYYHPLFYKLIGPCLTLAAALGWAVYLSPASKVDLSGDIVLITGGATGLGFELARKVLKRGATVVVLCHHEPAEKEPGVKYYLCDVSDRATVARVAKVVREEVGHPSIVVNNAGVVNGKLLLDLTEEEIKNSFGVNAMAAFWVTQEYLPPILRARRGHIVNVSSVLGLIGVAQCSDYCASKAATVAFHQSLRNEIDYRYDASEVRTTLVLPGHILTRMFTKTILPSSFFLRLLTPSLTPSEVADAIVGALGGGRANTVLRLPLFTQSARLLNPSSALVPDIVLRLSHWVSGADWAMTHYGPRPDAGQRLELQRAAKKQADAERRATSDAEFDAENSQPKGSRASTTTAAGPVAPAEDAAERSEGGEAAPEPEGVEPTPPSFPAIVTTLTTPATPTEPLVFEHHVLFNHLATSFVPANQPSVLRDSGRDRPSIITEGPRGVFLPQAGHHNTAEEAPANSAVEDPVIALVSPFEGGDAYISRAVHEVAGHLSADVVRLDVALGVGFDGPYAPLAETGITAPPIAQASNPLFQTPPAADHGHHMMEEEEVGGEEEEQNSVPNMVRIPLMAAIPGGSPFGMPGPTPRRPENEEEWVSFFTGLINLQVEGQTASANRRIILLESTAALAETFDVWWPHLLEAVRRRRRPVRKGKKSATLQPTTIVLSIPPSLLLPHTAYMSEPGGETAAEEGKDRLRSVVEALGASVNAIHVDGGADRAEEKLWFSSEEHDIEGRQRREERRLRAILHNGAGALLPFDASSSQQQQPSSHPILDMLMGRNKKNKDGSMSESIVWKTLAIVPSVRDTTLEQHERTRRRRALNAAIMMRAVGQLGATLEEPLSMLEAPDSTPPRGRQRRLQRLKEPDPEWSELVIAWKDAVDLASTAVGKAAISAEKESDKLVLKWKDIQEARAIAYDHERQVTDTVSQYLAASDIAHAKMRQKQAKTDTPADPVVETLKKSKDLNKHEKRLLSCIVDQQKLASSSFKDVHLPFNTIDAIRTVISLPLLFPDAFQGGILKDHVTSGALLFGPPGTGKTLLARAIAAESGARMLAIQPSDVNDMWVGEGEKLVKAVFSIARRLSPCVVFIDEVDSLFGARSARDSSGGSKAHNQILTEFMQEMDGLSSANANRDKRVVVLGATNRPFDLDDAVLRRLPRRLLVDLPTEEDRKAILNILLRNEKLASDVDIDAIAKKTEGFSGSDLKHLCVAAALAAVKEMVVVPWKSALSGSSTPAAVQTSSTGHGPGARQDLPLAVEEEPVNDTHEVKTIPQTPQASAEFDFAVDFTANNSPAAKLVEEAYLKQLEAQAKNEADTRAAESGTATPTQPEESEGTEARTAEGAEEGEGALETPSETPRPSYADRVVHAKHFDTALTEIRPSSSEEGTLPELRKWAEQYGEGGKKAGKKSGFGKGFGFGELPLEKRKGFGRVKADE</sequence>
<keyword evidence="8" id="KW-1133">Transmembrane helix</keyword>
<dbReference type="SMART" id="SM00382">
    <property type="entry name" value="AAA"/>
    <property type="match status" value="1"/>
</dbReference>
<dbReference type="InterPro" id="IPR002347">
    <property type="entry name" value="SDR_fam"/>
</dbReference>
<reference evidence="11" key="1">
    <citation type="journal article" date="2023" name="BMC Genomics">
        <title>Chromosome-level genome assemblies of Cutaneotrichosporon spp. (Trichosporonales, Basidiomycota) reveal imbalanced evolution between nucleotide sequences and chromosome synteny.</title>
        <authorList>
            <person name="Kobayashi Y."/>
            <person name="Kayamori A."/>
            <person name="Aoki K."/>
            <person name="Shiwa Y."/>
            <person name="Matsutani M."/>
            <person name="Fujita N."/>
            <person name="Sugita T."/>
            <person name="Iwasaki W."/>
            <person name="Tanaka N."/>
            <person name="Takashima M."/>
        </authorList>
    </citation>
    <scope>NUCLEOTIDE SEQUENCE</scope>
    <source>
        <strain evidence="11">HIS019</strain>
    </source>
</reference>
<keyword evidence="3" id="KW-1000">Mitochondrion outer membrane</keyword>
<evidence type="ECO:0000256" key="2">
    <source>
        <dbReference type="ARBA" id="ARBA00022741"/>
    </source>
</evidence>
<evidence type="ECO:0008006" key="13">
    <source>
        <dbReference type="Google" id="ProtNLM"/>
    </source>
</evidence>
<dbReference type="GeneID" id="85491860"/>
<keyword evidence="6" id="KW-0496">Mitochondrion</keyword>
<feature type="compositionally biased region" description="Low complexity" evidence="7">
    <location>
        <begin position="424"/>
        <end position="434"/>
    </location>
</feature>
<dbReference type="InterPro" id="IPR003593">
    <property type="entry name" value="AAA+_ATPase"/>
</dbReference>
<feature type="compositionally biased region" description="Polar residues" evidence="7">
    <location>
        <begin position="393"/>
        <end position="406"/>
    </location>
</feature>
<feature type="region of interest" description="Disordered" evidence="7">
    <location>
        <begin position="895"/>
        <end position="917"/>
    </location>
</feature>
<keyword evidence="8" id="KW-0812">Transmembrane</keyword>
<evidence type="ECO:0000256" key="8">
    <source>
        <dbReference type="SAM" id="Phobius"/>
    </source>
</evidence>
<protein>
    <recommendedName>
        <fullName evidence="13">AAA-domain-containing protein</fullName>
    </recommendedName>
</protein>
<dbReference type="Pfam" id="PF00106">
    <property type="entry name" value="adh_short"/>
    <property type="match status" value="1"/>
</dbReference>
<keyword evidence="8" id="KW-0472">Membrane</keyword>
<dbReference type="InterPro" id="IPR051701">
    <property type="entry name" value="Mito_OM_Translocase_MSP1"/>
</dbReference>
<dbReference type="PANTHER" id="PTHR45644">
    <property type="entry name" value="AAA ATPASE, PUTATIVE (AFU_ORTHOLOGUE AFUA_2G12920)-RELATED-RELATED"/>
    <property type="match status" value="1"/>
</dbReference>
<dbReference type="GO" id="GO:0005524">
    <property type="term" value="F:ATP binding"/>
    <property type="evidence" value="ECO:0007669"/>
    <property type="project" value="UniProtKB-KW"/>
</dbReference>
<evidence type="ECO:0000256" key="5">
    <source>
        <dbReference type="ARBA" id="ARBA00022857"/>
    </source>
</evidence>
<gene>
    <name evidence="11" type="ORF">CcaverHIS019_0107070</name>
</gene>
<dbReference type="PANTHER" id="PTHR45644:SF56">
    <property type="entry name" value="AAA ATPASE, PUTATIVE (AFU_ORTHOLOGUE AFUA_2G12920)-RELATED"/>
    <property type="match status" value="1"/>
</dbReference>
<evidence type="ECO:0000313" key="12">
    <source>
        <dbReference type="Proteomes" id="UP001233271"/>
    </source>
</evidence>
<comment type="subcellular location">
    <subcellularLocation>
        <location evidence="1">Mitochondrion outer membrane</location>
        <topology evidence="1">Single-pass membrane protein</topology>
    </subcellularLocation>
</comment>
<feature type="transmembrane region" description="Helical" evidence="8">
    <location>
        <begin position="69"/>
        <end position="86"/>
    </location>
</feature>
<evidence type="ECO:0000313" key="11">
    <source>
        <dbReference type="EMBL" id="BEI87989.1"/>
    </source>
</evidence>
<feature type="region of interest" description="Disordered" evidence="7">
    <location>
        <begin position="1363"/>
        <end position="1411"/>
    </location>
</feature>
<dbReference type="KEGG" id="ccac:CcaHIS019_0107070"/>
<feature type="region of interest" description="Disordered" evidence="7">
    <location>
        <begin position="1282"/>
        <end position="1302"/>
    </location>
</feature>
<dbReference type="GO" id="GO:0005741">
    <property type="term" value="C:mitochondrial outer membrane"/>
    <property type="evidence" value="ECO:0007669"/>
    <property type="project" value="UniProtKB-SubCell"/>
</dbReference>
<feature type="compositionally biased region" description="Polar residues" evidence="7">
    <location>
        <begin position="1282"/>
        <end position="1295"/>
    </location>
</feature>
<proteinExistence type="predicted"/>
<feature type="domain" description="AAA+ ATPase" evidence="9">
    <location>
        <begin position="1075"/>
        <end position="1218"/>
    </location>
</feature>
<dbReference type="InterPro" id="IPR036291">
    <property type="entry name" value="NAD(P)-bd_dom_sf"/>
</dbReference>
<feature type="region of interest" description="Disordered" evidence="7">
    <location>
        <begin position="1427"/>
        <end position="1486"/>
    </location>
</feature>
<dbReference type="PRINTS" id="PR00080">
    <property type="entry name" value="SDRFAMILY"/>
</dbReference>
<feature type="compositionally biased region" description="Basic and acidic residues" evidence="7">
    <location>
        <begin position="1472"/>
        <end position="1486"/>
    </location>
</feature>
<dbReference type="Gene3D" id="3.40.50.720">
    <property type="entry name" value="NAD(P)-binding Rossmann-like Domain"/>
    <property type="match status" value="1"/>
</dbReference>
<dbReference type="Pfam" id="PF17862">
    <property type="entry name" value="AAA_lid_3"/>
    <property type="match status" value="1"/>
</dbReference>
<evidence type="ECO:0000259" key="9">
    <source>
        <dbReference type="SMART" id="SM00382"/>
    </source>
</evidence>
<dbReference type="PROSITE" id="PS00674">
    <property type="entry name" value="AAA"/>
    <property type="match status" value="1"/>
</dbReference>
<dbReference type="SMART" id="SM00822">
    <property type="entry name" value="PKS_KR"/>
    <property type="match status" value="1"/>
</dbReference>
<dbReference type="Gene3D" id="1.10.8.60">
    <property type="match status" value="1"/>
</dbReference>
<dbReference type="SUPFAM" id="SSF52540">
    <property type="entry name" value="P-loop containing nucleoside triphosphate hydrolases"/>
    <property type="match status" value="1"/>
</dbReference>
<evidence type="ECO:0000256" key="4">
    <source>
        <dbReference type="ARBA" id="ARBA00022840"/>
    </source>
</evidence>
<dbReference type="InterPro" id="IPR003959">
    <property type="entry name" value="ATPase_AAA_core"/>
</dbReference>
<dbReference type="CDD" id="cd05339">
    <property type="entry name" value="17beta-HSDXI-like_SDR_c"/>
    <property type="match status" value="1"/>
</dbReference>
<feature type="region of interest" description="Disordered" evidence="7">
    <location>
        <begin position="370"/>
        <end position="438"/>
    </location>
</feature>
<feature type="transmembrane region" description="Helical" evidence="8">
    <location>
        <begin position="40"/>
        <end position="62"/>
    </location>
</feature>
<accession>A0AA48I1S7</accession>
<keyword evidence="12" id="KW-1185">Reference proteome</keyword>
<evidence type="ECO:0000256" key="7">
    <source>
        <dbReference type="SAM" id="MobiDB-lite"/>
    </source>
</evidence>
<dbReference type="PROSITE" id="PS00061">
    <property type="entry name" value="ADH_SHORT"/>
    <property type="match status" value="1"/>
</dbReference>
<dbReference type="InterPro" id="IPR003960">
    <property type="entry name" value="ATPase_AAA_CS"/>
</dbReference>
<feature type="domain" description="Ketoreductase" evidence="10">
    <location>
        <begin position="97"/>
        <end position="266"/>
    </location>
</feature>
<evidence type="ECO:0000259" key="10">
    <source>
        <dbReference type="SMART" id="SM00822"/>
    </source>
</evidence>
<dbReference type="SUPFAM" id="SSF51735">
    <property type="entry name" value="NAD(P)-binding Rossmann-fold domains"/>
    <property type="match status" value="1"/>
</dbReference>
<dbReference type="InterPro" id="IPR041569">
    <property type="entry name" value="AAA_lid_3"/>
</dbReference>
<evidence type="ECO:0000256" key="6">
    <source>
        <dbReference type="ARBA" id="ARBA00023128"/>
    </source>
</evidence>
<evidence type="ECO:0000256" key="3">
    <source>
        <dbReference type="ARBA" id="ARBA00022787"/>
    </source>
</evidence>
<evidence type="ECO:0000256" key="1">
    <source>
        <dbReference type="ARBA" id="ARBA00004572"/>
    </source>
</evidence>
<dbReference type="EMBL" id="AP028212">
    <property type="protein sequence ID" value="BEI87989.1"/>
    <property type="molecule type" value="Genomic_DNA"/>
</dbReference>
<dbReference type="Pfam" id="PF00004">
    <property type="entry name" value="AAA"/>
    <property type="match status" value="1"/>
</dbReference>
<dbReference type="InterPro" id="IPR027417">
    <property type="entry name" value="P-loop_NTPase"/>
</dbReference>
<dbReference type="Gene3D" id="3.40.50.300">
    <property type="entry name" value="P-loop containing nucleotide triphosphate hydrolases"/>
    <property type="match status" value="1"/>
</dbReference>
<keyword evidence="2" id="KW-0547">Nucleotide-binding</keyword>
<dbReference type="Proteomes" id="UP001233271">
    <property type="component" value="Chromosome 1"/>
</dbReference>
<dbReference type="RefSeq" id="XP_060453255.1">
    <property type="nucleotide sequence ID" value="XM_060603311.1"/>
</dbReference>
<organism evidence="11 12">
    <name type="scientific">Cutaneotrichosporon cavernicola</name>
    <dbReference type="NCBI Taxonomy" id="279322"/>
    <lineage>
        <taxon>Eukaryota</taxon>
        <taxon>Fungi</taxon>
        <taxon>Dikarya</taxon>
        <taxon>Basidiomycota</taxon>
        <taxon>Agaricomycotina</taxon>
        <taxon>Tremellomycetes</taxon>
        <taxon>Trichosporonales</taxon>
        <taxon>Trichosporonaceae</taxon>
        <taxon>Cutaneotrichosporon</taxon>
    </lineage>
</organism>
<dbReference type="InterPro" id="IPR020904">
    <property type="entry name" value="Sc_DH/Rdtase_CS"/>
</dbReference>